<evidence type="ECO:0000313" key="2">
    <source>
        <dbReference type="EMBL" id="TYP71035.1"/>
    </source>
</evidence>
<name>A0A5S5BV26_9FLAO</name>
<dbReference type="Pfam" id="PF13715">
    <property type="entry name" value="CarbopepD_reg_2"/>
    <property type="match status" value="1"/>
</dbReference>
<dbReference type="InterPro" id="IPR008969">
    <property type="entry name" value="CarboxyPept-like_regulatory"/>
</dbReference>
<keyword evidence="1" id="KW-1133">Transmembrane helix</keyword>
<dbReference type="Proteomes" id="UP000324376">
    <property type="component" value="Unassembled WGS sequence"/>
</dbReference>
<keyword evidence="2" id="KW-0378">Hydrolase</keyword>
<protein>
    <submittedName>
        <fullName evidence="2">Carboxypeptidase-like protein</fullName>
    </submittedName>
</protein>
<keyword evidence="2" id="KW-0645">Protease</keyword>
<dbReference type="GO" id="GO:0004180">
    <property type="term" value="F:carboxypeptidase activity"/>
    <property type="evidence" value="ECO:0007669"/>
    <property type="project" value="UniProtKB-KW"/>
</dbReference>
<keyword evidence="3" id="KW-1185">Reference proteome</keyword>
<dbReference type="EMBL" id="VNHU01000010">
    <property type="protein sequence ID" value="TYP71035.1"/>
    <property type="molecule type" value="Genomic_DNA"/>
</dbReference>
<evidence type="ECO:0000256" key="1">
    <source>
        <dbReference type="SAM" id="Phobius"/>
    </source>
</evidence>
<dbReference type="SUPFAM" id="SSF49464">
    <property type="entry name" value="Carboxypeptidase regulatory domain-like"/>
    <property type="match status" value="1"/>
</dbReference>
<evidence type="ECO:0000313" key="3">
    <source>
        <dbReference type="Proteomes" id="UP000324376"/>
    </source>
</evidence>
<keyword evidence="1" id="KW-0812">Transmembrane</keyword>
<keyword evidence="1" id="KW-0472">Membrane</keyword>
<accession>A0A5S5BV26</accession>
<comment type="caution">
    <text evidence="2">The sequence shown here is derived from an EMBL/GenBank/DDBJ whole genome shotgun (WGS) entry which is preliminary data.</text>
</comment>
<keyword evidence="2" id="KW-0121">Carboxypeptidase</keyword>
<gene>
    <name evidence="2" type="ORF">BD809_11094</name>
</gene>
<feature type="transmembrane region" description="Helical" evidence="1">
    <location>
        <begin position="26"/>
        <end position="46"/>
    </location>
</feature>
<dbReference type="AlphaFoldDB" id="A0A5S5BV26"/>
<reference evidence="2 3" key="1">
    <citation type="submission" date="2019-07" db="EMBL/GenBank/DDBJ databases">
        <title>Genomic Encyclopedia of Archaeal and Bacterial Type Strains, Phase II (KMG-II): from individual species to whole genera.</title>
        <authorList>
            <person name="Goeker M."/>
        </authorList>
    </citation>
    <scope>NUCLEOTIDE SEQUENCE [LARGE SCALE GENOMIC DNA]</scope>
    <source>
        <strain evidence="2 3">DSM 17527</strain>
    </source>
</reference>
<sequence length="288" mass="32831">MLYLNSTKNIEIVCQTQVAIMKRLYILYYITLLIFIGFSGVVNAQIDTRSLISGEINVPIGDNSEGITIYNRTTNKGTITNENGEFQISAGINDRIDVIAMQYQKFTVIVDKGIVARKTLKIVLHEAVNQLDEVVVSPYDLAGNVDVDVKRIPVNEGNIAEVANETSGRINDSDYNFTPDQLTTPENDVMLQNRMKNGLNFVNLFKLVVGDQNEDEQKSTFATENRLRNLYNDEFFKQEFDLELNEINDFIAFAKENGLDDSYLKEGKELDLIEFLRTQRLQYNVQKQ</sequence>
<organism evidence="2 3">
    <name type="scientific">Aquimarina intermedia</name>
    <dbReference type="NCBI Taxonomy" id="350814"/>
    <lineage>
        <taxon>Bacteria</taxon>
        <taxon>Pseudomonadati</taxon>
        <taxon>Bacteroidota</taxon>
        <taxon>Flavobacteriia</taxon>
        <taxon>Flavobacteriales</taxon>
        <taxon>Flavobacteriaceae</taxon>
        <taxon>Aquimarina</taxon>
    </lineage>
</organism>
<proteinExistence type="predicted"/>